<evidence type="ECO:0000313" key="5">
    <source>
        <dbReference type="Proteomes" id="UP000179242"/>
    </source>
</evidence>
<dbReference type="Proteomes" id="UP000179242">
    <property type="component" value="Unassembled WGS sequence"/>
</dbReference>
<dbReference type="GO" id="GO:0051604">
    <property type="term" value="P:protein maturation"/>
    <property type="evidence" value="ECO:0007669"/>
    <property type="project" value="InterPro"/>
</dbReference>
<evidence type="ECO:0000313" key="4">
    <source>
        <dbReference type="EMBL" id="OGC40186.1"/>
    </source>
</evidence>
<evidence type="ECO:0000256" key="3">
    <source>
        <dbReference type="ARBA" id="ARBA00022833"/>
    </source>
</evidence>
<dbReference type="PANTHER" id="PTHR34535:SF3">
    <property type="entry name" value="HYDROGENASE MATURATION FACTOR HYPA"/>
    <property type="match status" value="1"/>
</dbReference>
<dbReference type="InterPro" id="IPR000688">
    <property type="entry name" value="HypA/HybF"/>
</dbReference>
<accession>A0A1F4U5H0</accession>
<name>A0A1F4U5H0_UNCSA</name>
<reference evidence="4 5" key="1">
    <citation type="journal article" date="2016" name="Nat. Commun.">
        <title>Thousands of microbial genomes shed light on interconnected biogeochemical processes in an aquifer system.</title>
        <authorList>
            <person name="Anantharaman K."/>
            <person name="Brown C.T."/>
            <person name="Hug L.A."/>
            <person name="Sharon I."/>
            <person name="Castelle C.J."/>
            <person name="Probst A.J."/>
            <person name="Thomas B.C."/>
            <person name="Singh A."/>
            <person name="Wilkins M.J."/>
            <person name="Karaoz U."/>
            <person name="Brodie E.L."/>
            <person name="Williams K.H."/>
            <person name="Hubbard S.S."/>
            <person name="Banfield J.F."/>
        </authorList>
    </citation>
    <scope>NUCLEOTIDE SEQUENCE [LARGE SCALE GENOMIC DNA]</scope>
</reference>
<sequence length="80" mass="9292">MHEMHLLKDLLEDILKHAKDNKINKVGKVYLRMGDFTEINEDILRHYFTEHAKGTIVDGAEVVIEKSPTRELRLVSFDGE</sequence>
<dbReference type="GO" id="GO:0016151">
    <property type="term" value="F:nickel cation binding"/>
    <property type="evidence" value="ECO:0007669"/>
    <property type="project" value="InterPro"/>
</dbReference>
<dbReference type="GO" id="GO:0008270">
    <property type="term" value="F:zinc ion binding"/>
    <property type="evidence" value="ECO:0007669"/>
    <property type="project" value="TreeGrafter"/>
</dbReference>
<organism evidence="4 5">
    <name type="scientific">candidate division WOR-1 bacterium RIFOXYC2_FULL_46_14</name>
    <dbReference type="NCBI Taxonomy" id="1802587"/>
    <lineage>
        <taxon>Bacteria</taxon>
        <taxon>Bacillati</taxon>
        <taxon>Saganbacteria</taxon>
    </lineage>
</organism>
<keyword evidence="1" id="KW-0533">Nickel</keyword>
<keyword evidence="2" id="KW-0479">Metal-binding</keyword>
<dbReference type="Gene3D" id="3.30.2320.50">
    <property type="match status" value="1"/>
</dbReference>
<keyword evidence="3" id="KW-0862">Zinc</keyword>
<evidence type="ECO:0008006" key="6">
    <source>
        <dbReference type="Google" id="ProtNLM"/>
    </source>
</evidence>
<gene>
    <name evidence="4" type="ORF">A2438_02745</name>
</gene>
<evidence type="ECO:0000256" key="1">
    <source>
        <dbReference type="ARBA" id="ARBA00022596"/>
    </source>
</evidence>
<dbReference type="PANTHER" id="PTHR34535">
    <property type="entry name" value="HYDROGENASE MATURATION FACTOR HYPA"/>
    <property type="match status" value="1"/>
</dbReference>
<proteinExistence type="predicted"/>
<evidence type="ECO:0000256" key="2">
    <source>
        <dbReference type="ARBA" id="ARBA00022723"/>
    </source>
</evidence>
<comment type="caution">
    <text evidence="4">The sequence shown here is derived from an EMBL/GenBank/DDBJ whole genome shotgun (WGS) entry which is preliminary data.</text>
</comment>
<dbReference type="AlphaFoldDB" id="A0A1F4U5H0"/>
<dbReference type="Pfam" id="PF01155">
    <property type="entry name" value="HypA"/>
    <property type="match status" value="1"/>
</dbReference>
<dbReference type="EMBL" id="MEUJ01000004">
    <property type="protein sequence ID" value="OGC40186.1"/>
    <property type="molecule type" value="Genomic_DNA"/>
</dbReference>
<protein>
    <recommendedName>
        <fullName evidence="6">Hydrogenase nickel incorporation protein HypA</fullName>
    </recommendedName>
</protein>